<proteinExistence type="predicted"/>
<protein>
    <recommendedName>
        <fullName evidence="5">RPB4</fullName>
    </recommendedName>
</protein>
<evidence type="ECO:0008006" key="5">
    <source>
        <dbReference type="Google" id="ProtNLM"/>
    </source>
</evidence>
<evidence type="ECO:0000313" key="3">
    <source>
        <dbReference type="EMBL" id="ORD97268.1"/>
    </source>
</evidence>
<dbReference type="Gene3D" id="1.20.1250.40">
    <property type="match status" value="1"/>
</dbReference>
<dbReference type="Proteomes" id="UP000192356">
    <property type="component" value="Unassembled WGS sequence"/>
</dbReference>
<dbReference type="GO" id="GO:0006352">
    <property type="term" value="P:DNA-templated transcription initiation"/>
    <property type="evidence" value="ECO:0007669"/>
    <property type="project" value="InterPro"/>
</dbReference>
<dbReference type="VEuPathDB" id="MicrosporidiaDB:A0H76_820"/>
<dbReference type="Pfam" id="PF03874">
    <property type="entry name" value="RNA_pol_Rpb4"/>
    <property type="match status" value="1"/>
</dbReference>
<dbReference type="GO" id="GO:0005634">
    <property type="term" value="C:nucleus"/>
    <property type="evidence" value="ECO:0007669"/>
    <property type="project" value="UniProtKB-SubCell"/>
</dbReference>
<dbReference type="InterPro" id="IPR038324">
    <property type="entry name" value="Rpb4/RPC9_sf"/>
</dbReference>
<organism evidence="3 4">
    <name type="scientific">Hepatospora eriocheir</name>
    <dbReference type="NCBI Taxonomy" id="1081669"/>
    <lineage>
        <taxon>Eukaryota</taxon>
        <taxon>Fungi</taxon>
        <taxon>Fungi incertae sedis</taxon>
        <taxon>Microsporidia</taxon>
        <taxon>Hepatosporidae</taxon>
        <taxon>Hepatospora</taxon>
    </lineage>
</organism>
<dbReference type="AlphaFoldDB" id="A0A1X0QBY5"/>
<evidence type="ECO:0000256" key="1">
    <source>
        <dbReference type="ARBA" id="ARBA00004123"/>
    </source>
</evidence>
<evidence type="ECO:0000313" key="4">
    <source>
        <dbReference type="Proteomes" id="UP000192356"/>
    </source>
</evidence>
<name>A0A1X0QBY5_9MICR</name>
<dbReference type="InterPro" id="IPR045222">
    <property type="entry name" value="Rpb4-like"/>
</dbReference>
<sequence>MFELGEENRKASIPEVYHIMNEIKHRYQYNNSNRAIVFRETFEYVRELNQIENSKDLENLKKLLKEEFYLKGDDISSLLSLFPSTVVEVRALIPTLKYIDDEIIKQFLNQMKKIKK</sequence>
<dbReference type="InterPro" id="IPR005574">
    <property type="entry name" value="Rpb4/RPC9"/>
</dbReference>
<evidence type="ECO:0000256" key="2">
    <source>
        <dbReference type="ARBA" id="ARBA00023242"/>
    </source>
</evidence>
<dbReference type="GO" id="GO:0030880">
    <property type="term" value="C:RNA polymerase complex"/>
    <property type="evidence" value="ECO:0007669"/>
    <property type="project" value="InterPro"/>
</dbReference>
<accession>A0A1X0QBY5</accession>
<dbReference type="EMBL" id="LVKB01000031">
    <property type="protein sequence ID" value="ORD97268.1"/>
    <property type="molecule type" value="Genomic_DNA"/>
</dbReference>
<dbReference type="PANTHER" id="PTHR21297">
    <property type="entry name" value="DNA-DIRECTED RNA POLYMERASE II"/>
    <property type="match status" value="1"/>
</dbReference>
<comment type="subcellular location">
    <subcellularLocation>
        <location evidence="1">Nucleus</location>
    </subcellularLocation>
</comment>
<dbReference type="SUPFAM" id="SSF47819">
    <property type="entry name" value="HRDC-like"/>
    <property type="match status" value="1"/>
</dbReference>
<dbReference type="InterPro" id="IPR010997">
    <property type="entry name" value="HRDC-like_sf"/>
</dbReference>
<keyword evidence="4" id="KW-1185">Reference proteome</keyword>
<keyword evidence="2" id="KW-0539">Nucleus</keyword>
<comment type="caution">
    <text evidence="3">The sequence shown here is derived from an EMBL/GenBank/DDBJ whole genome shotgun (WGS) entry which is preliminary data.</text>
</comment>
<dbReference type="VEuPathDB" id="MicrosporidiaDB:HERIO_863"/>
<gene>
    <name evidence="3" type="ORF">HERIO_863</name>
</gene>
<reference evidence="3 4" key="1">
    <citation type="journal article" date="2017" name="Environ. Microbiol.">
        <title>Decay of the glycolytic pathway and adaptation to intranuclear parasitism within Enterocytozoonidae microsporidia.</title>
        <authorList>
            <person name="Wiredu Boakye D."/>
            <person name="Jaroenlak P."/>
            <person name="Prachumwat A."/>
            <person name="Williams T.A."/>
            <person name="Bateman K.S."/>
            <person name="Itsathitphaisarn O."/>
            <person name="Sritunyalucksana K."/>
            <person name="Paszkiewicz K.H."/>
            <person name="Moore K.A."/>
            <person name="Stentiford G.D."/>
            <person name="Williams B.A."/>
        </authorList>
    </citation>
    <scope>NUCLEOTIDE SEQUENCE [LARGE SCALE GENOMIC DNA]</scope>
    <source>
        <strain evidence="3 4">GB1</strain>
    </source>
</reference>
<dbReference type="GO" id="GO:0000166">
    <property type="term" value="F:nucleotide binding"/>
    <property type="evidence" value="ECO:0007669"/>
    <property type="project" value="InterPro"/>
</dbReference>